<dbReference type="InterPro" id="IPR045991">
    <property type="entry name" value="DUF5947"/>
</dbReference>
<evidence type="ECO:0000313" key="2">
    <source>
        <dbReference type="Proteomes" id="UP001596337"/>
    </source>
</evidence>
<dbReference type="RefSeq" id="WP_345396824.1">
    <property type="nucleotide sequence ID" value="NZ_BAABLA010000026.1"/>
</dbReference>
<sequence>MRAPELERVIRRASDRRTEAAEHCDLCGEPVPAEHRHLLDTANQDVQCCCQACSLLFERDAASEGHYRRLPRRRKRLPPVPTETIGVPVGIAYVVAHAGGVVVAHYPSPVGPTESELEPARWQALLDEVPDLRDMDTDVEALLVNTAHGAREFWLVPIDDCFRLVALVRGEWRGLSGGSTVWPEIERFFTELTERT</sequence>
<comment type="caution">
    <text evidence="1">The sequence shown here is derived from an EMBL/GenBank/DDBJ whole genome shotgun (WGS) entry which is preliminary data.</text>
</comment>
<reference evidence="2" key="1">
    <citation type="journal article" date="2019" name="Int. J. Syst. Evol. Microbiol.">
        <title>The Global Catalogue of Microorganisms (GCM) 10K type strain sequencing project: providing services to taxonomists for standard genome sequencing and annotation.</title>
        <authorList>
            <consortium name="The Broad Institute Genomics Platform"/>
            <consortium name="The Broad Institute Genome Sequencing Center for Infectious Disease"/>
            <person name="Wu L."/>
            <person name="Ma J."/>
        </authorList>
    </citation>
    <scope>NUCLEOTIDE SEQUENCE [LARGE SCALE GENOMIC DNA]</scope>
    <source>
        <strain evidence="2">KCTC 32255</strain>
    </source>
</reference>
<protein>
    <submittedName>
        <fullName evidence="1">DUF5947 family protein</fullName>
    </submittedName>
</protein>
<dbReference type="Pfam" id="PF19372">
    <property type="entry name" value="DUF5947"/>
    <property type="match status" value="1"/>
</dbReference>
<organism evidence="1 2">
    <name type="scientific">Haloechinothrix salitolerans</name>
    <dbReference type="NCBI Taxonomy" id="926830"/>
    <lineage>
        <taxon>Bacteria</taxon>
        <taxon>Bacillati</taxon>
        <taxon>Actinomycetota</taxon>
        <taxon>Actinomycetes</taxon>
        <taxon>Pseudonocardiales</taxon>
        <taxon>Pseudonocardiaceae</taxon>
        <taxon>Haloechinothrix</taxon>
    </lineage>
</organism>
<proteinExistence type="predicted"/>
<accession>A0ABW2C234</accession>
<name>A0ABW2C234_9PSEU</name>
<keyword evidence="2" id="KW-1185">Reference proteome</keyword>
<dbReference type="Proteomes" id="UP001596337">
    <property type="component" value="Unassembled WGS sequence"/>
</dbReference>
<gene>
    <name evidence="1" type="ORF">ACFQGD_16960</name>
</gene>
<evidence type="ECO:0000313" key="1">
    <source>
        <dbReference type="EMBL" id="MFC6868834.1"/>
    </source>
</evidence>
<dbReference type="EMBL" id="JBHSXX010000001">
    <property type="protein sequence ID" value="MFC6868834.1"/>
    <property type="molecule type" value="Genomic_DNA"/>
</dbReference>